<keyword evidence="2" id="KW-0472">Membrane</keyword>
<sequence>MTGTNAGPDDATPPGPDDGQRPAGPEPRTAPRAGDDADDGDDRGRGERSEDGERDRAPAAPPTRWRRLRASGRPRTAALWLGGLAGTAAVAWVTAVSTGLADRLLADDPPPACPGEACDGRNPQTAGCGDDAFSYIPQEDNPVALQIRHNPACHAVWGRIAAGEPGDVVTAEVTDGALRTAQISVNRDIFTKMAGVDNDAFTVTVCATPTTREDRSGDWQPYCISATQDAPWY</sequence>
<organism evidence="3 4">
    <name type="scientific">Streptomyces cheonanensis</name>
    <dbReference type="NCBI Taxonomy" id="312720"/>
    <lineage>
        <taxon>Bacteria</taxon>
        <taxon>Bacillati</taxon>
        <taxon>Actinomycetota</taxon>
        <taxon>Actinomycetes</taxon>
        <taxon>Kitasatosporales</taxon>
        <taxon>Streptomycetaceae</taxon>
        <taxon>Streptomyces</taxon>
    </lineage>
</organism>
<feature type="compositionally biased region" description="Basic and acidic residues" evidence="1">
    <location>
        <begin position="42"/>
        <end position="57"/>
    </location>
</feature>
<proteinExistence type="predicted"/>
<dbReference type="EMBL" id="BAAANQ010000003">
    <property type="protein sequence ID" value="GAA2049512.1"/>
    <property type="molecule type" value="Genomic_DNA"/>
</dbReference>
<feature type="compositionally biased region" description="Low complexity" evidence="1">
    <location>
        <begin position="1"/>
        <end position="10"/>
    </location>
</feature>
<name>A0ABP5GNY5_9ACTN</name>
<dbReference type="Proteomes" id="UP001403094">
    <property type="component" value="Unassembled WGS sequence"/>
</dbReference>
<reference evidence="4" key="1">
    <citation type="journal article" date="2019" name="Int. J. Syst. Evol. Microbiol.">
        <title>The Global Catalogue of Microorganisms (GCM) 10K type strain sequencing project: providing services to taxonomists for standard genome sequencing and annotation.</title>
        <authorList>
            <consortium name="The Broad Institute Genomics Platform"/>
            <consortium name="The Broad Institute Genome Sequencing Center for Infectious Disease"/>
            <person name="Wu L."/>
            <person name="Ma J."/>
        </authorList>
    </citation>
    <scope>NUCLEOTIDE SEQUENCE [LARGE SCALE GENOMIC DNA]</scope>
    <source>
        <strain evidence="4">JCM 14549</strain>
    </source>
</reference>
<dbReference type="Pfam" id="PF10901">
    <property type="entry name" value="DUF2690"/>
    <property type="match status" value="1"/>
</dbReference>
<protein>
    <recommendedName>
        <fullName evidence="5">DUF2690 domain-containing protein</fullName>
    </recommendedName>
</protein>
<dbReference type="RefSeq" id="WP_346070269.1">
    <property type="nucleotide sequence ID" value="NZ_BAAANQ010000003.1"/>
</dbReference>
<feature type="transmembrane region" description="Helical" evidence="2">
    <location>
        <begin position="77"/>
        <end position="95"/>
    </location>
</feature>
<evidence type="ECO:0000256" key="1">
    <source>
        <dbReference type="SAM" id="MobiDB-lite"/>
    </source>
</evidence>
<feature type="region of interest" description="Disordered" evidence="1">
    <location>
        <begin position="1"/>
        <end position="70"/>
    </location>
</feature>
<evidence type="ECO:0008006" key="5">
    <source>
        <dbReference type="Google" id="ProtNLM"/>
    </source>
</evidence>
<keyword evidence="4" id="KW-1185">Reference proteome</keyword>
<gene>
    <name evidence="3" type="ORF">GCM10009757_20480</name>
</gene>
<accession>A0ABP5GNY5</accession>
<keyword evidence="2" id="KW-0812">Transmembrane</keyword>
<evidence type="ECO:0000313" key="4">
    <source>
        <dbReference type="Proteomes" id="UP001403094"/>
    </source>
</evidence>
<dbReference type="InterPro" id="IPR021224">
    <property type="entry name" value="DUF2690"/>
</dbReference>
<keyword evidence="2" id="KW-1133">Transmembrane helix</keyword>
<evidence type="ECO:0000313" key="3">
    <source>
        <dbReference type="EMBL" id="GAA2049512.1"/>
    </source>
</evidence>
<evidence type="ECO:0000256" key="2">
    <source>
        <dbReference type="SAM" id="Phobius"/>
    </source>
</evidence>
<comment type="caution">
    <text evidence="3">The sequence shown here is derived from an EMBL/GenBank/DDBJ whole genome shotgun (WGS) entry which is preliminary data.</text>
</comment>